<keyword evidence="2" id="KW-1185">Reference proteome</keyword>
<dbReference type="PANTHER" id="PTHR21485:SF6">
    <property type="entry name" value="N-ACYLNEURAMINATE CYTIDYLYLTRANSFERASE-RELATED"/>
    <property type="match status" value="1"/>
</dbReference>
<dbReference type="EMBL" id="FXWH01000001">
    <property type="protein sequence ID" value="SMQ62251.1"/>
    <property type="molecule type" value="Genomic_DNA"/>
</dbReference>
<name>A0A1Y6EM20_9GAMM</name>
<dbReference type="Pfam" id="PF02348">
    <property type="entry name" value="CTP_transf_3"/>
    <property type="match status" value="1"/>
</dbReference>
<evidence type="ECO:0000313" key="1">
    <source>
        <dbReference type="EMBL" id="SMQ62251.1"/>
    </source>
</evidence>
<organism evidence="1 2">
    <name type="scientific">Pseudidiomarina planktonica</name>
    <dbReference type="NCBI Taxonomy" id="1323738"/>
    <lineage>
        <taxon>Bacteria</taxon>
        <taxon>Pseudomonadati</taxon>
        <taxon>Pseudomonadota</taxon>
        <taxon>Gammaproteobacteria</taxon>
        <taxon>Alteromonadales</taxon>
        <taxon>Idiomarinaceae</taxon>
        <taxon>Pseudidiomarina</taxon>
    </lineage>
</organism>
<accession>A0A1Y6EM20</accession>
<protein>
    <submittedName>
        <fullName evidence="1">CMP-N-acetylneuraminic acid synthetase</fullName>
    </submittedName>
</protein>
<reference evidence="2" key="1">
    <citation type="submission" date="2017-04" db="EMBL/GenBank/DDBJ databases">
        <authorList>
            <person name="Varghese N."/>
            <person name="Submissions S."/>
        </authorList>
    </citation>
    <scope>NUCLEOTIDE SEQUENCE [LARGE SCALE GENOMIC DNA]</scope>
</reference>
<proteinExistence type="predicted"/>
<dbReference type="RefSeq" id="WP_086433844.1">
    <property type="nucleotide sequence ID" value="NZ_FXWH01000001.1"/>
</dbReference>
<evidence type="ECO:0000313" key="2">
    <source>
        <dbReference type="Proteomes" id="UP000194450"/>
    </source>
</evidence>
<gene>
    <name evidence="1" type="ORF">SAMN06297229_0681</name>
</gene>
<dbReference type="GO" id="GO:0008781">
    <property type="term" value="F:N-acylneuraminate cytidylyltransferase activity"/>
    <property type="evidence" value="ECO:0007669"/>
    <property type="project" value="TreeGrafter"/>
</dbReference>
<dbReference type="InterPro" id="IPR003329">
    <property type="entry name" value="Cytidylyl_trans"/>
</dbReference>
<dbReference type="InterPro" id="IPR050793">
    <property type="entry name" value="CMP-NeuNAc_synthase"/>
</dbReference>
<dbReference type="InterPro" id="IPR029044">
    <property type="entry name" value="Nucleotide-diphossugar_trans"/>
</dbReference>
<dbReference type="AlphaFoldDB" id="A0A1Y6EM20"/>
<dbReference type="SUPFAM" id="SSF53448">
    <property type="entry name" value="Nucleotide-diphospho-sugar transferases"/>
    <property type="match status" value="1"/>
</dbReference>
<dbReference type="PANTHER" id="PTHR21485">
    <property type="entry name" value="HAD SUPERFAMILY MEMBERS CMAS AND KDSC"/>
    <property type="match status" value="1"/>
</dbReference>
<dbReference type="OrthoDB" id="9805604at2"/>
<dbReference type="CDD" id="cd02513">
    <property type="entry name" value="CMP-NeuAc_Synthase"/>
    <property type="match status" value="1"/>
</dbReference>
<dbReference type="Gene3D" id="3.90.550.10">
    <property type="entry name" value="Spore Coat Polysaccharide Biosynthesis Protein SpsA, Chain A"/>
    <property type="match status" value="1"/>
</dbReference>
<sequence>MSMTAFLPCRQGSQRIPNKNWKPFAHVQHGLIEIKLAQLLGCQAIDQVVLSTDDAVILDYAHSLGHTKLVIHERAAELSQNTTETNSLVGHAAGLVPNGDILWTHVTSPFANNHSYTAMIEAYKDALQHGYDSLMTTTAHQGFFWFNEQPVNYNRQRNKWPRTQTLEPVHEVNSCAFISSSANYQRYDDRIGNKVKLHPISRFEGFDIDWPEDFKLAELMLKENLVSL</sequence>
<dbReference type="Proteomes" id="UP000194450">
    <property type="component" value="Unassembled WGS sequence"/>
</dbReference>